<name>H0UJK5_9BACT</name>
<evidence type="ECO:0000256" key="10">
    <source>
        <dbReference type="ARBA" id="ARBA00022960"/>
    </source>
</evidence>
<dbReference type="NCBIfam" id="TIGR00179">
    <property type="entry name" value="murB"/>
    <property type="match status" value="1"/>
</dbReference>
<keyword evidence="8 16" id="KW-0274">FAD</keyword>
<evidence type="ECO:0000256" key="2">
    <source>
        <dbReference type="ARBA" id="ARBA00003921"/>
    </source>
</evidence>
<evidence type="ECO:0000256" key="8">
    <source>
        <dbReference type="ARBA" id="ARBA00022827"/>
    </source>
</evidence>
<comment type="subcellular location">
    <subcellularLocation>
        <location evidence="3 16">Cytoplasm</location>
    </subcellularLocation>
</comment>
<keyword evidence="13 16" id="KW-0131">Cell cycle</keyword>
<dbReference type="Gene3D" id="3.30.43.10">
    <property type="entry name" value="Uridine Diphospho-n-acetylenolpyruvylglucosamine Reductase, domain 2"/>
    <property type="match status" value="1"/>
</dbReference>
<evidence type="ECO:0000256" key="7">
    <source>
        <dbReference type="ARBA" id="ARBA00022630"/>
    </source>
</evidence>
<comment type="cofactor">
    <cofactor evidence="1 16">
        <name>FAD</name>
        <dbReference type="ChEBI" id="CHEBI:57692"/>
    </cofactor>
</comment>
<keyword evidence="5 16" id="KW-0963">Cytoplasm</keyword>
<dbReference type="GO" id="GO:0071555">
    <property type="term" value="P:cell wall organization"/>
    <property type="evidence" value="ECO:0007669"/>
    <property type="project" value="UniProtKB-KW"/>
</dbReference>
<dbReference type="InterPro" id="IPR016167">
    <property type="entry name" value="FAD-bd_PCMH_sub1"/>
</dbReference>
<evidence type="ECO:0000256" key="16">
    <source>
        <dbReference type="HAMAP-Rule" id="MF_00037"/>
    </source>
</evidence>
<keyword evidence="10 16" id="KW-0133">Cell shape</keyword>
<dbReference type="AlphaFoldDB" id="H0UJK5"/>
<dbReference type="SUPFAM" id="SSF56194">
    <property type="entry name" value="Uridine diphospho-N-Acetylenolpyruvylglucosamine reductase, MurB, C-terminal domain"/>
    <property type="match status" value="1"/>
</dbReference>
<evidence type="ECO:0000256" key="15">
    <source>
        <dbReference type="ARBA" id="ARBA00048914"/>
    </source>
</evidence>
<dbReference type="InterPro" id="IPR036318">
    <property type="entry name" value="FAD-bd_PCMH-like_sf"/>
</dbReference>
<dbReference type="UniPathway" id="UPA00219"/>
<dbReference type="GO" id="GO:0009252">
    <property type="term" value="P:peptidoglycan biosynthetic process"/>
    <property type="evidence" value="ECO:0007669"/>
    <property type="project" value="UniProtKB-UniRule"/>
</dbReference>
<dbReference type="GO" id="GO:0005829">
    <property type="term" value="C:cytosol"/>
    <property type="evidence" value="ECO:0007669"/>
    <property type="project" value="TreeGrafter"/>
</dbReference>
<organism evidence="18 19">
    <name type="scientific">Jonquetella anthropi DSM 22815</name>
    <dbReference type="NCBI Taxonomy" id="885272"/>
    <lineage>
        <taxon>Bacteria</taxon>
        <taxon>Thermotogati</taxon>
        <taxon>Synergistota</taxon>
        <taxon>Synergistia</taxon>
        <taxon>Synergistales</taxon>
        <taxon>Dethiosulfovibrionaceae</taxon>
        <taxon>Jonquetella</taxon>
    </lineage>
</organism>
<evidence type="ECO:0000256" key="14">
    <source>
        <dbReference type="ARBA" id="ARBA00023316"/>
    </source>
</evidence>
<comment type="pathway">
    <text evidence="4 16">Cell wall biogenesis; peptidoglycan biosynthesis.</text>
</comment>
<feature type="active site" evidence="16">
    <location>
        <position position="173"/>
    </location>
</feature>
<dbReference type="EMBL" id="CM001376">
    <property type="protein sequence ID" value="EHM12873.1"/>
    <property type="molecule type" value="Genomic_DNA"/>
</dbReference>
<dbReference type="eggNOG" id="COG0812">
    <property type="taxonomic scope" value="Bacteria"/>
</dbReference>
<evidence type="ECO:0000256" key="9">
    <source>
        <dbReference type="ARBA" id="ARBA00022857"/>
    </source>
</evidence>
<dbReference type="Gene3D" id="3.90.78.10">
    <property type="entry name" value="UDP-N-acetylenolpyruvoylglucosamine reductase, C-terminal domain"/>
    <property type="match status" value="1"/>
</dbReference>
<gene>
    <name evidence="16" type="primary">murB</name>
    <name evidence="18" type="ORF">JonanDRAFT_0465</name>
</gene>
<dbReference type="HOGENOM" id="CLU_035304_1_1_0"/>
<evidence type="ECO:0000313" key="18">
    <source>
        <dbReference type="EMBL" id="EHM12873.1"/>
    </source>
</evidence>
<dbReference type="PANTHER" id="PTHR21071">
    <property type="entry name" value="UDP-N-ACETYLENOLPYRUVOYLGLUCOSAMINE REDUCTASE"/>
    <property type="match status" value="1"/>
</dbReference>
<evidence type="ECO:0000256" key="6">
    <source>
        <dbReference type="ARBA" id="ARBA00022618"/>
    </source>
</evidence>
<dbReference type="InterPro" id="IPR016169">
    <property type="entry name" value="FAD-bd_PCMH_sub2"/>
</dbReference>
<keyword evidence="11 16" id="KW-0573">Peptidoglycan synthesis</keyword>
<keyword evidence="7 16" id="KW-0285">Flavoprotein</keyword>
<protein>
    <recommendedName>
        <fullName evidence="16">UDP-N-acetylenolpyruvoylglucosamine reductase</fullName>
        <ecNumber evidence="16">1.3.1.98</ecNumber>
    </recommendedName>
    <alternativeName>
        <fullName evidence="16">UDP-N-acetylmuramate dehydrogenase</fullName>
    </alternativeName>
</protein>
<evidence type="ECO:0000256" key="1">
    <source>
        <dbReference type="ARBA" id="ARBA00001974"/>
    </source>
</evidence>
<accession>H0UJK5</accession>
<dbReference type="RefSeq" id="WP_008522621.1">
    <property type="nucleotide sequence ID" value="NZ_CM001376.1"/>
</dbReference>
<dbReference type="STRING" id="885272.JonanDRAFT_0465"/>
<dbReference type="PANTHER" id="PTHR21071:SF4">
    <property type="entry name" value="UDP-N-ACETYLENOLPYRUVOYLGLUCOSAMINE REDUCTASE"/>
    <property type="match status" value="1"/>
</dbReference>
<dbReference type="EC" id="1.3.1.98" evidence="16"/>
<keyword evidence="14 16" id="KW-0961">Cell wall biogenesis/degradation</keyword>
<feature type="active site" evidence="16">
    <location>
        <position position="298"/>
    </location>
</feature>
<feature type="domain" description="FAD-binding PCMH-type" evidence="17">
    <location>
        <begin position="28"/>
        <end position="194"/>
    </location>
</feature>
<dbReference type="NCBIfam" id="NF010480">
    <property type="entry name" value="PRK13905.1"/>
    <property type="match status" value="1"/>
</dbReference>
<dbReference type="GO" id="GO:0008360">
    <property type="term" value="P:regulation of cell shape"/>
    <property type="evidence" value="ECO:0007669"/>
    <property type="project" value="UniProtKB-KW"/>
</dbReference>
<comment type="function">
    <text evidence="2 16">Cell wall formation.</text>
</comment>
<reference evidence="18 19" key="1">
    <citation type="submission" date="2011-11" db="EMBL/GenBank/DDBJ databases">
        <title>The Noncontiguous Finished genome of Jonquetella anthropi DSM 22815.</title>
        <authorList>
            <consortium name="US DOE Joint Genome Institute (JGI-PGF)"/>
            <person name="Lucas S."/>
            <person name="Copeland A."/>
            <person name="Lapidus A."/>
            <person name="Glavina del Rio T."/>
            <person name="Dalin E."/>
            <person name="Tice H."/>
            <person name="Bruce D."/>
            <person name="Goodwin L."/>
            <person name="Pitluck S."/>
            <person name="Peters L."/>
            <person name="Mikhailova N."/>
            <person name="Held B."/>
            <person name="Kyrpides N."/>
            <person name="Mavromatis K."/>
            <person name="Ivanova N."/>
            <person name="Markowitz V."/>
            <person name="Cheng J.-F."/>
            <person name="Hugenholtz P."/>
            <person name="Woyke T."/>
            <person name="Wu D."/>
            <person name="Gronow S."/>
            <person name="Wellnitz S."/>
            <person name="Brambilla E."/>
            <person name="Klenk H.-P."/>
            <person name="Eisen J.A."/>
        </authorList>
    </citation>
    <scope>NUCLEOTIDE SEQUENCE [LARGE SCALE GENOMIC DNA]</scope>
    <source>
        <strain evidence="18 19">DSM 22815</strain>
    </source>
</reference>
<proteinExistence type="inferred from homology"/>
<dbReference type="InterPro" id="IPR003170">
    <property type="entry name" value="MurB"/>
</dbReference>
<keyword evidence="19" id="KW-1185">Reference proteome</keyword>
<keyword evidence="9 16" id="KW-0521">NADP</keyword>
<evidence type="ECO:0000256" key="11">
    <source>
        <dbReference type="ARBA" id="ARBA00022984"/>
    </source>
</evidence>
<evidence type="ECO:0000313" key="19">
    <source>
        <dbReference type="Proteomes" id="UP000003806"/>
    </source>
</evidence>
<dbReference type="InterPro" id="IPR016166">
    <property type="entry name" value="FAD-bd_PCMH"/>
</dbReference>
<dbReference type="Pfam" id="PF01565">
    <property type="entry name" value="FAD_binding_4"/>
    <property type="match status" value="1"/>
</dbReference>
<keyword evidence="12 16" id="KW-0560">Oxidoreductase</keyword>
<dbReference type="PROSITE" id="PS51387">
    <property type="entry name" value="FAD_PCMH"/>
    <property type="match status" value="1"/>
</dbReference>
<evidence type="ECO:0000256" key="13">
    <source>
        <dbReference type="ARBA" id="ARBA00023306"/>
    </source>
</evidence>
<evidence type="ECO:0000259" key="17">
    <source>
        <dbReference type="PROSITE" id="PS51387"/>
    </source>
</evidence>
<dbReference type="Pfam" id="PF02873">
    <property type="entry name" value="MurB_C"/>
    <property type="match status" value="1"/>
</dbReference>
<keyword evidence="6 16" id="KW-0132">Cell division</keyword>
<dbReference type="GO" id="GO:0051301">
    <property type="term" value="P:cell division"/>
    <property type="evidence" value="ECO:0007669"/>
    <property type="project" value="UniProtKB-KW"/>
</dbReference>
<sequence length="317" mass="33907">MDEQIIREIERIVPSVRDEDLSRHCSWRIGGRADLFAVPGEAGQVEAVRDFCCREGVPLVVIGQGSNLLFDDEGVRGVVMKIGSRCGACVIDGETVRVQAGAWGPGVVRQTGSRGLSGLEHLIGVPGCLGGLVFMNAGSLRRCIGESVVSVKALDPTGQIQEVSQKDCGFSYRSSVFQSGGWIILSAVLRLVQSDRLGVLAEMAAVLADRKRKFPLRWPTCGSVFSNDTGLFERFGPPGKVIDRMGLKGTAVGSMAVSAEHGNFIINRGGGTCAQAVALIGLLRRRVFARTGIWMNTEVRYVSPAGLVFPASRLCGE</sequence>
<dbReference type="InterPro" id="IPR011601">
    <property type="entry name" value="MurB_C"/>
</dbReference>
<dbReference type="HAMAP" id="MF_00037">
    <property type="entry name" value="MurB"/>
    <property type="match status" value="1"/>
</dbReference>
<dbReference type="InterPro" id="IPR006094">
    <property type="entry name" value="Oxid_FAD_bind_N"/>
</dbReference>
<evidence type="ECO:0000256" key="3">
    <source>
        <dbReference type="ARBA" id="ARBA00004496"/>
    </source>
</evidence>
<comment type="similarity">
    <text evidence="16">Belongs to the MurB family.</text>
</comment>
<dbReference type="GO" id="GO:0008762">
    <property type="term" value="F:UDP-N-acetylmuramate dehydrogenase activity"/>
    <property type="evidence" value="ECO:0007669"/>
    <property type="project" value="UniProtKB-UniRule"/>
</dbReference>
<dbReference type="GO" id="GO:0071949">
    <property type="term" value="F:FAD binding"/>
    <property type="evidence" value="ECO:0007669"/>
    <property type="project" value="InterPro"/>
</dbReference>
<comment type="catalytic activity">
    <reaction evidence="15 16">
        <text>UDP-N-acetyl-alpha-D-muramate + NADP(+) = UDP-N-acetyl-3-O-(1-carboxyvinyl)-alpha-D-glucosamine + NADPH + H(+)</text>
        <dbReference type="Rhea" id="RHEA:12248"/>
        <dbReference type="ChEBI" id="CHEBI:15378"/>
        <dbReference type="ChEBI" id="CHEBI:57783"/>
        <dbReference type="ChEBI" id="CHEBI:58349"/>
        <dbReference type="ChEBI" id="CHEBI:68483"/>
        <dbReference type="ChEBI" id="CHEBI:70757"/>
        <dbReference type="EC" id="1.3.1.98"/>
    </reaction>
</comment>
<dbReference type="SUPFAM" id="SSF56176">
    <property type="entry name" value="FAD-binding/transporter-associated domain-like"/>
    <property type="match status" value="1"/>
</dbReference>
<dbReference type="Gene3D" id="3.30.465.10">
    <property type="match status" value="1"/>
</dbReference>
<feature type="active site" description="Proton donor" evidence="16">
    <location>
        <position position="223"/>
    </location>
</feature>
<evidence type="ECO:0000256" key="5">
    <source>
        <dbReference type="ARBA" id="ARBA00022490"/>
    </source>
</evidence>
<dbReference type="Proteomes" id="UP000003806">
    <property type="component" value="Chromosome"/>
</dbReference>
<dbReference type="InterPro" id="IPR036635">
    <property type="entry name" value="MurB_C_sf"/>
</dbReference>
<evidence type="ECO:0000256" key="4">
    <source>
        <dbReference type="ARBA" id="ARBA00004752"/>
    </source>
</evidence>
<evidence type="ECO:0000256" key="12">
    <source>
        <dbReference type="ARBA" id="ARBA00023002"/>
    </source>
</evidence>